<evidence type="ECO:0000256" key="2">
    <source>
        <dbReference type="SAM" id="MobiDB-lite"/>
    </source>
</evidence>
<gene>
    <name evidence="5" type="ORF">BMR1_03g00495</name>
</gene>
<feature type="compositionally biased region" description="Basic and acidic residues" evidence="2">
    <location>
        <begin position="134"/>
        <end position="143"/>
    </location>
</feature>
<evidence type="ECO:0000313" key="6">
    <source>
        <dbReference type="Proteomes" id="UP000002899"/>
    </source>
</evidence>
<dbReference type="GeneID" id="24424734"/>
<protein>
    <submittedName>
        <fullName evidence="5">Syntaxin, Qa-SNARE family (SYN13)</fullName>
    </submittedName>
</protein>
<dbReference type="InterPro" id="IPR000727">
    <property type="entry name" value="T_SNARE_dom"/>
</dbReference>
<feature type="coiled-coil region" evidence="1">
    <location>
        <begin position="178"/>
        <end position="226"/>
    </location>
</feature>
<evidence type="ECO:0000313" key="5">
    <source>
        <dbReference type="EMBL" id="CTQ40699.1"/>
    </source>
</evidence>
<keyword evidence="3" id="KW-1133">Transmembrane helix</keyword>
<keyword evidence="3" id="KW-0812">Transmembrane</keyword>
<dbReference type="Gene3D" id="1.20.5.110">
    <property type="match status" value="1"/>
</dbReference>
<reference evidence="5 6" key="3">
    <citation type="journal article" date="2016" name="Sci. Rep.">
        <title>Genome-wide diversity and gene expression profiling of Babesia microti isolates identify polymorphic genes that mediate host-pathogen interactions.</title>
        <authorList>
            <person name="Silva J.C."/>
            <person name="Cornillot E."/>
            <person name="McCracken C."/>
            <person name="Usmani-Brown S."/>
            <person name="Dwivedi A."/>
            <person name="Ifeonu O.O."/>
            <person name="Crabtree J."/>
            <person name="Gotia H.T."/>
            <person name="Virji A.Z."/>
            <person name="Reynes C."/>
            <person name="Colinge J."/>
            <person name="Kumar V."/>
            <person name="Lawres L."/>
            <person name="Pazzi J.E."/>
            <person name="Pablo J.V."/>
            <person name="Hung C."/>
            <person name="Brancato J."/>
            <person name="Kumari P."/>
            <person name="Orvis J."/>
            <person name="Tretina K."/>
            <person name="Chibucos M."/>
            <person name="Ott S."/>
            <person name="Sadzewicz L."/>
            <person name="Sengamalay N."/>
            <person name="Shetty A.C."/>
            <person name="Su Q."/>
            <person name="Tallon L."/>
            <person name="Fraser C.M."/>
            <person name="Frutos R."/>
            <person name="Molina D.M."/>
            <person name="Krause P.J."/>
            <person name="Ben Mamoun C."/>
        </authorList>
    </citation>
    <scope>NUCLEOTIDE SEQUENCE [LARGE SCALE GENOMIC DNA]</scope>
    <source>
        <strain evidence="5 6">RI</strain>
    </source>
</reference>
<dbReference type="Proteomes" id="UP000002899">
    <property type="component" value="Chromosome III"/>
</dbReference>
<dbReference type="EMBL" id="LN871598">
    <property type="protein sequence ID" value="CTQ40699.1"/>
    <property type="molecule type" value="Genomic_DNA"/>
</dbReference>
<dbReference type="SUPFAM" id="SSF58038">
    <property type="entry name" value="SNARE fusion complex"/>
    <property type="match status" value="1"/>
</dbReference>
<dbReference type="VEuPathDB" id="PiroplasmaDB:BMR1_03g00495"/>
<feature type="domain" description="T-SNARE coiled-coil homology" evidence="4">
    <location>
        <begin position="168"/>
        <end position="230"/>
    </location>
</feature>
<sequence length="262" mass="30055">MDKSELAIKVSKLQNKLRELSENDCETPMQKLKKLENLGDEIFPIIESPTLQHEDESTKGLTAELQLTIKNLDKIRGDLLSEIKNQLHNPNSDGNHSVYQPIADEPSPSNYDETARTTRTGRKKTLLSSNTKDIMPKLKDETPPKYSNQMVMDLQQKLLKDDVFVEDSKLLSERTTRLKRLEEELVGIQDLYIQVSDQTMSQGEQLDSIENNMATAANHSKAMKNEFNITIERNRWPKKLIISLFIISLICTAVIYFSFSRR</sequence>
<keyword evidence="3" id="KW-0472">Membrane</keyword>
<name>A0A0K3ALS9_BABMR</name>
<evidence type="ECO:0000256" key="1">
    <source>
        <dbReference type="SAM" id="Coils"/>
    </source>
</evidence>
<keyword evidence="6" id="KW-1185">Reference proteome</keyword>
<evidence type="ECO:0000259" key="4">
    <source>
        <dbReference type="PROSITE" id="PS50192"/>
    </source>
</evidence>
<feature type="transmembrane region" description="Helical" evidence="3">
    <location>
        <begin position="240"/>
        <end position="259"/>
    </location>
</feature>
<dbReference type="RefSeq" id="XP_012648710.1">
    <property type="nucleotide sequence ID" value="XM_012793256.1"/>
</dbReference>
<organism evidence="5 6">
    <name type="scientific">Babesia microti (strain RI)</name>
    <dbReference type="NCBI Taxonomy" id="1133968"/>
    <lineage>
        <taxon>Eukaryota</taxon>
        <taxon>Sar</taxon>
        <taxon>Alveolata</taxon>
        <taxon>Apicomplexa</taxon>
        <taxon>Aconoidasida</taxon>
        <taxon>Piroplasmida</taxon>
        <taxon>Babesiidae</taxon>
        <taxon>Babesia</taxon>
    </lineage>
</organism>
<reference evidence="5 6" key="2">
    <citation type="journal article" date="2013" name="PLoS ONE">
        <title>Whole genome mapping and re-organization of the nuclear and mitochondrial genomes of Babesia microti isolates.</title>
        <authorList>
            <person name="Cornillot E."/>
            <person name="Dassouli A."/>
            <person name="Garg A."/>
            <person name="Pachikara N."/>
            <person name="Randazzo S."/>
            <person name="Depoix D."/>
            <person name="Carcy B."/>
            <person name="Delbecq S."/>
            <person name="Frutos R."/>
            <person name="Silva J.C."/>
            <person name="Sutton R."/>
            <person name="Krause P.J."/>
            <person name="Mamoun C.B."/>
        </authorList>
    </citation>
    <scope>NUCLEOTIDE SEQUENCE [LARGE SCALE GENOMIC DNA]</scope>
    <source>
        <strain evidence="5 6">RI</strain>
    </source>
</reference>
<dbReference type="PROSITE" id="PS50192">
    <property type="entry name" value="T_SNARE"/>
    <property type="match status" value="1"/>
</dbReference>
<dbReference type="AlphaFoldDB" id="A0A0K3ALS9"/>
<proteinExistence type="predicted"/>
<accession>A0A0K3ALS9</accession>
<feature type="region of interest" description="Disordered" evidence="2">
    <location>
        <begin position="86"/>
        <end position="145"/>
    </location>
</feature>
<keyword evidence="1" id="KW-0175">Coiled coil</keyword>
<reference evidence="5 6" key="1">
    <citation type="journal article" date="2012" name="Nucleic Acids Res.">
        <title>Sequencing of the smallest Apicomplexan genome from the human pathogen Babesia microti.</title>
        <authorList>
            <person name="Cornillot E."/>
            <person name="Hadj-Kaddour K."/>
            <person name="Dassouli A."/>
            <person name="Noel B."/>
            <person name="Ranwez V."/>
            <person name="Vacherie B."/>
            <person name="Augagneur Y."/>
            <person name="Bres V."/>
            <person name="Duclos A."/>
            <person name="Randazzo S."/>
            <person name="Carcy B."/>
            <person name="Debierre-Grockiego F."/>
            <person name="Delbecq S."/>
            <person name="Moubri-Menage K."/>
            <person name="Shams-Eldin H."/>
            <person name="Usmani-Brown S."/>
            <person name="Bringaud F."/>
            <person name="Wincker P."/>
            <person name="Vivares C.P."/>
            <person name="Schwarz R.T."/>
            <person name="Schetters T.P."/>
            <person name="Krause P.J."/>
            <person name="Gorenflot A."/>
            <person name="Berry V."/>
            <person name="Barbe V."/>
            <person name="Ben Mamoun C."/>
        </authorList>
    </citation>
    <scope>NUCLEOTIDE SEQUENCE [LARGE SCALE GENOMIC DNA]</scope>
    <source>
        <strain evidence="5 6">RI</strain>
    </source>
</reference>
<evidence type="ECO:0000256" key="3">
    <source>
        <dbReference type="SAM" id="Phobius"/>
    </source>
</evidence>
<feature type="compositionally biased region" description="Polar residues" evidence="2">
    <location>
        <begin position="86"/>
        <end position="98"/>
    </location>
</feature>
<dbReference type="KEGG" id="bmic:BMR1_03g00495"/>